<name>A2EIJ1_TRIV3</name>
<dbReference type="SMR" id="A2EIJ1"/>
<dbReference type="EMBL" id="DS113398">
    <property type="protein sequence ID" value="EAY07512.1"/>
    <property type="molecule type" value="Genomic_DNA"/>
</dbReference>
<dbReference type="PANTHER" id="PTHR24189">
    <property type="entry name" value="MYOTROPHIN"/>
    <property type="match status" value="1"/>
</dbReference>
<dbReference type="InterPro" id="IPR002110">
    <property type="entry name" value="Ankyrin_rpt"/>
</dbReference>
<accession>A2EIJ1</accession>
<dbReference type="RefSeq" id="XP_001319735.1">
    <property type="nucleotide sequence ID" value="XM_001319700.1"/>
</dbReference>
<gene>
    <name evidence="3" type="ORF">TVAG_124850</name>
</gene>
<evidence type="ECO:0000256" key="2">
    <source>
        <dbReference type="ARBA" id="ARBA00023043"/>
    </source>
</evidence>
<protein>
    <submittedName>
        <fullName evidence="3">4930532L20Rik protein, putative</fullName>
    </submittedName>
</protein>
<dbReference type="KEGG" id="tva:4765405"/>
<dbReference type="Gene3D" id="1.25.40.20">
    <property type="entry name" value="Ankyrin repeat-containing domain"/>
    <property type="match status" value="1"/>
</dbReference>
<dbReference type="InParanoid" id="A2EIJ1"/>
<proteinExistence type="predicted"/>
<organism evidence="3 4">
    <name type="scientific">Trichomonas vaginalis (strain ATCC PRA-98 / G3)</name>
    <dbReference type="NCBI Taxonomy" id="412133"/>
    <lineage>
        <taxon>Eukaryota</taxon>
        <taxon>Metamonada</taxon>
        <taxon>Parabasalia</taxon>
        <taxon>Trichomonadida</taxon>
        <taxon>Trichomonadidae</taxon>
        <taxon>Trichomonas</taxon>
    </lineage>
</organism>
<dbReference type="Proteomes" id="UP000001542">
    <property type="component" value="Unassembled WGS sequence"/>
</dbReference>
<dbReference type="PANTHER" id="PTHR24189:SF50">
    <property type="entry name" value="ANKYRIN REPEAT AND SOCS BOX PROTEIN 2"/>
    <property type="match status" value="1"/>
</dbReference>
<reference evidence="3" key="1">
    <citation type="submission" date="2006-10" db="EMBL/GenBank/DDBJ databases">
        <authorList>
            <person name="Amadeo P."/>
            <person name="Zhao Q."/>
            <person name="Wortman J."/>
            <person name="Fraser-Liggett C."/>
            <person name="Carlton J."/>
        </authorList>
    </citation>
    <scope>NUCLEOTIDE SEQUENCE</scope>
    <source>
        <strain evidence="3">G3</strain>
    </source>
</reference>
<evidence type="ECO:0000313" key="3">
    <source>
        <dbReference type="EMBL" id="EAY07512.1"/>
    </source>
</evidence>
<dbReference type="VEuPathDB" id="TrichDB:TVAGG3_0199900"/>
<dbReference type="VEuPathDB" id="TrichDB:TVAG_124850"/>
<evidence type="ECO:0000313" key="4">
    <source>
        <dbReference type="Proteomes" id="UP000001542"/>
    </source>
</evidence>
<keyword evidence="4" id="KW-1185">Reference proteome</keyword>
<keyword evidence="1" id="KW-0677">Repeat</keyword>
<sequence length="188" mass="21202">MNVPDINELIVNHQTRAIFEYYTITEIVNISWSILFKSHNILFFFMKCFYNGDFSCNSSYDKPALYSAAKYSPICIVQLIIDHGGKLELGGVHSKTPLMASINKHGFSISEHLMKLNANIDAKTDEGTTALMLACARNDTVAAKFCFDHKSFIESSDFCETTAIMHATRHNSFDCVKLLIQIKMISLE</sequence>
<dbReference type="InterPro" id="IPR036770">
    <property type="entry name" value="Ankyrin_rpt-contain_sf"/>
</dbReference>
<dbReference type="SUPFAM" id="SSF48403">
    <property type="entry name" value="Ankyrin repeat"/>
    <property type="match status" value="1"/>
</dbReference>
<dbReference type="InterPro" id="IPR050745">
    <property type="entry name" value="Multifunctional_regulatory"/>
</dbReference>
<dbReference type="SMART" id="SM00248">
    <property type="entry name" value="ANK"/>
    <property type="match status" value="4"/>
</dbReference>
<keyword evidence="2" id="KW-0040">ANK repeat</keyword>
<reference evidence="3" key="2">
    <citation type="journal article" date="2007" name="Science">
        <title>Draft genome sequence of the sexually transmitted pathogen Trichomonas vaginalis.</title>
        <authorList>
            <person name="Carlton J.M."/>
            <person name="Hirt R.P."/>
            <person name="Silva J.C."/>
            <person name="Delcher A.L."/>
            <person name="Schatz M."/>
            <person name="Zhao Q."/>
            <person name="Wortman J.R."/>
            <person name="Bidwell S.L."/>
            <person name="Alsmark U.C.M."/>
            <person name="Besteiro S."/>
            <person name="Sicheritz-Ponten T."/>
            <person name="Noel C.J."/>
            <person name="Dacks J.B."/>
            <person name="Foster P.G."/>
            <person name="Simillion C."/>
            <person name="Van de Peer Y."/>
            <person name="Miranda-Saavedra D."/>
            <person name="Barton G.J."/>
            <person name="Westrop G.D."/>
            <person name="Mueller S."/>
            <person name="Dessi D."/>
            <person name="Fiori P.L."/>
            <person name="Ren Q."/>
            <person name="Paulsen I."/>
            <person name="Zhang H."/>
            <person name="Bastida-Corcuera F.D."/>
            <person name="Simoes-Barbosa A."/>
            <person name="Brown M.T."/>
            <person name="Hayes R.D."/>
            <person name="Mukherjee M."/>
            <person name="Okumura C.Y."/>
            <person name="Schneider R."/>
            <person name="Smith A.J."/>
            <person name="Vanacova S."/>
            <person name="Villalvazo M."/>
            <person name="Haas B.J."/>
            <person name="Pertea M."/>
            <person name="Feldblyum T.V."/>
            <person name="Utterback T.R."/>
            <person name="Shu C.L."/>
            <person name="Osoegawa K."/>
            <person name="de Jong P.J."/>
            <person name="Hrdy I."/>
            <person name="Horvathova L."/>
            <person name="Zubacova Z."/>
            <person name="Dolezal P."/>
            <person name="Malik S.B."/>
            <person name="Logsdon J.M. Jr."/>
            <person name="Henze K."/>
            <person name="Gupta A."/>
            <person name="Wang C.C."/>
            <person name="Dunne R.L."/>
            <person name="Upcroft J.A."/>
            <person name="Upcroft P."/>
            <person name="White O."/>
            <person name="Salzberg S.L."/>
            <person name="Tang P."/>
            <person name="Chiu C.-H."/>
            <person name="Lee Y.-S."/>
            <person name="Embley T.M."/>
            <person name="Coombs G.H."/>
            <person name="Mottram J.C."/>
            <person name="Tachezy J."/>
            <person name="Fraser-Liggett C.M."/>
            <person name="Johnson P.J."/>
        </authorList>
    </citation>
    <scope>NUCLEOTIDE SEQUENCE [LARGE SCALE GENOMIC DNA]</scope>
    <source>
        <strain evidence="3">G3</strain>
    </source>
</reference>
<dbReference type="STRING" id="5722.A2EIJ1"/>
<dbReference type="Pfam" id="PF12796">
    <property type="entry name" value="Ank_2"/>
    <property type="match status" value="1"/>
</dbReference>
<evidence type="ECO:0000256" key="1">
    <source>
        <dbReference type="ARBA" id="ARBA00022737"/>
    </source>
</evidence>
<dbReference type="AlphaFoldDB" id="A2EIJ1"/>